<evidence type="ECO:0000313" key="2">
    <source>
        <dbReference type="Proteomes" id="UP000518288"/>
    </source>
</evidence>
<keyword evidence="2" id="KW-1185">Reference proteome</keyword>
<sequence>MADPKDPPKSGFFRKVVRFALNPTTDWADLSSAGTDSKEDDHAKSELKAMIERKRRNDFVRKREFDTLRKIRREGLTGEGLAGLDGLSHLDDSEVRSQDSYATRPDSDDVKDKIDAIERQMVSEANGSAPRRNAAATVGRQAPVARTESFFGATTAPQVMAAHPQLSDAFKPTMPMQMESELTGHDARGLSLRPLPPEASRLPPARVSSVHGPMDDASPHSIEVTELAHDPDLDESVIAFANADFDLCERSLHSLIGLSGPRAQHAETWYALFDLYRATGQQLKFESLALDYTQRFGWSPPQWYSLPRLVADAVASERARPTQRGNSQFDGTVGWVAPDFIDPDAVTQLRSQLLQMPLPWVLDWRHTRHIDAQAASALHRLLKDWADEPIEMCWLGGDSLFTLLADLSPTGVRDADPAYWMLRLEALRLTHRALDFDQVAIDYCLTYEVSPPSWSPSRCVLRLSDETGRTVAPVSGVAEVLTGFMESQTPDEGLLEVATVELNGQLIGDIGNLLKGMDQQIGKSTLIQVSCTRLIRIDFIAAGDLLNWVLSRHAEGRNVSFVDAHRLVALFCGAMGISEHARVTVRNF</sequence>
<accession>A0A7Y9U5Q5</accession>
<dbReference type="RefSeq" id="WP_179633990.1">
    <property type="nucleotide sequence ID" value="NZ_CAXYYM010000013.1"/>
</dbReference>
<reference evidence="1 2" key="1">
    <citation type="submission" date="2020-07" db="EMBL/GenBank/DDBJ databases">
        <title>Genomic Encyclopedia of Archaeal and Bacterial Type Strains, Phase II (KMG-II): from individual species to whole genera.</title>
        <authorList>
            <person name="Goeker M."/>
        </authorList>
    </citation>
    <scope>NUCLEOTIDE SEQUENCE [LARGE SCALE GENOMIC DNA]</scope>
    <source>
        <strain evidence="1 2">DSM 21226</strain>
    </source>
</reference>
<gene>
    <name evidence="1" type="ORF">BDD16_002179</name>
</gene>
<dbReference type="AlphaFoldDB" id="A0A7Y9U5Q5"/>
<comment type="caution">
    <text evidence="1">The sequence shown here is derived from an EMBL/GenBank/DDBJ whole genome shotgun (WGS) entry which is preliminary data.</text>
</comment>
<name>A0A7Y9U5Q5_9BURK</name>
<dbReference type="Proteomes" id="UP000518288">
    <property type="component" value="Unassembled WGS sequence"/>
</dbReference>
<evidence type="ECO:0000313" key="1">
    <source>
        <dbReference type="EMBL" id="NYG33193.1"/>
    </source>
</evidence>
<organism evidence="1 2">
    <name type="scientific">Sphaerotilus montanus</name>
    <dbReference type="NCBI Taxonomy" id="522889"/>
    <lineage>
        <taxon>Bacteria</taxon>
        <taxon>Pseudomonadati</taxon>
        <taxon>Pseudomonadota</taxon>
        <taxon>Betaproteobacteria</taxon>
        <taxon>Burkholderiales</taxon>
        <taxon>Sphaerotilaceae</taxon>
        <taxon>Sphaerotilus</taxon>
    </lineage>
</organism>
<proteinExistence type="predicted"/>
<protein>
    <recommendedName>
        <fullName evidence="3">STAS domain-containing protein</fullName>
    </recommendedName>
</protein>
<dbReference type="EMBL" id="JACCFH010000001">
    <property type="protein sequence ID" value="NYG33193.1"/>
    <property type="molecule type" value="Genomic_DNA"/>
</dbReference>
<evidence type="ECO:0008006" key="3">
    <source>
        <dbReference type="Google" id="ProtNLM"/>
    </source>
</evidence>